<protein>
    <recommendedName>
        <fullName evidence="3">Outer membrane protein beta-barrel domain-containing protein</fullName>
    </recommendedName>
</protein>
<evidence type="ECO:0000313" key="2">
    <source>
        <dbReference type="Proteomes" id="UP001597476"/>
    </source>
</evidence>
<evidence type="ECO:0000313" key="1">
    <source>
        <dbReference type="EMBL" id="MFD2726848.1"/>
    </source>
</evidence>
<gene>
    <name evidence="1" type="ORF">ACFSR8_11540</name>
</gene>
<reference evidence="2" key="1">
    <citation type="journal article" date="2019" name="Int. J. Syst. Evol. Microbiol.">
        <title>The Global Catalogue of Microorganisms (GCM) 10K type strain sequencing project: providing services to taxonomists for standard genome sequencing and annotation.</title>
        <authorList>
            <consortium name="The Broad Institute Genomics Platform"/>
            <consortium name="The Broad Institute Genome Sequencing Center for Infectious Disease"/>
            <person name="Wu L."/>
            <person name="Ma J."/>
        </authorList>
    </citation>
    <scope>NUCLEOTIDE SEQUENCE [LARGE SCALE GENOMIC DNA]</scope>
    <source>
        <strain evidence="2">KCTC 42398</strain>
    </source>
</reference>
<evidence type="ECO:0008006" key="3">
    <source>
        <dbReference type="Google" id="ProtNLM"/>
    </source>
</evidence>
<accession>A0ABW5TE53</accession>
<organism evidence="1 2">
    <name type="scientific">Hyunsoonleella rubra</name>
    <dbReference type="NCBI Taxonomy" id="1737062"/>
    <lineage>
        <taxon>Bacteria</taxon>
        <taxon>Pseudomonadati</taxon>
        <taxon>Bacteroidota</taxon>
        <taxon>Flavobacteriia</taxon>
        <taxon>Flavobacteriales</taxon>
        <taxon>Flavobacteriaceae</taxon>
    </lineage>
</organism>
<dbReference type="RefSeq" id="WP_380292179.1">
    <property type="nucleotide sequence ID" value="NZ_JBHULY010000026.1"/>
</dbReference>
<comment type="caution">
    <text evidence="1">The sequence shown here is derived from an EMBL/GenBank/DDBJ whole genome shotgun (WGS) entry which is preliminary data.</text>
</comment>
<keyword evidence="2" id="KW-1185">Reference proteome</keyword>
<sequence length="178" mass="20129">MKSSYLIIIFFLISGFLFSQNDESSKLKFKSWSIVPLEIYGIQEGKDLFENDGGIALSADLSVSLNNNVFSFLVSLGQEFVIWGDGGDSFSQINLLYGREFEIKKWLFIETHAGGGLLIYKVDEQLNNYDSKFNELVLPLVAKIRFQTGRKFSIGLKMQYNLGSFNTIYSGGLLLQFN</sequence>
<name>A0ABW5TE53_9FLAO</name>
<proteinExistence type="predicted"/>
<dbReference type="Proteomes" id="UP001597476">
    <property type="component" value="Unassembled WGS sequence"/>
</dbReference>
<dbReference type="EMBL" id="JBHULY010000026">
    <property type="protein sequence ID" value="MFD2726848.1"/>
    <property type="molecule type" value="Genomic_DNA"/>
</dbReference>